<reference evidence="1" key="1">
    <citation type="submission" date="2024-07" db="EMBL/GenBank/DDBJ databases">
        <authorList>
            <person name="Kim Y.J."/>
            <person name="Jeong J.Y."/>
        </authorList>
    </citation>
    <scope>NUCLEOTIDE SEQUENCE</scope>
    <source>
        <strain evidence="1">GIHE-MW2</strain>
    </source>
</reference>
<proteinExistence type="predicted"/>
<evidence type="ECO:0000313" key="1">
    <source>
        <dbReference type="EMBL" id="XCM36551.1"/>
    </source>
</evidence>
<sequence length="58" mass="6585">MTVAEIKQIIFNLPLDELIALDEEISEKIAATVMMKLAETGFSEWNDPEEDIYNDEPA</sequence>
<dbReference type="RefSeq" id="WP_190878719.1">
    <property type="nucleotide sequence ID" value="NZ_CP159837.1"/>
</dbReference>
<accession>A0AAU8JCL7</accession>
<dbReference type="AlphaFoldDB" id="A0AAU8JCL7"/>
<organism evidence="1">
    <name type="scientific">Planktothricoides raciborskii GIHE-MW2</name>
    <dbReference type="NCBI Taxonomy" id="2792601"/>
    <lineage>
        <taxon>Bacteria</taxon>
        <taxon>Bacillati</taxon>
        <taxon>Cyanobacteriota</taxon>
        <taxon>Cyanophyceae</taxon>
        <taxon>Oscillatoriophycideae</taxon>
        <taxon>Oscillatoriales</taxon>
        <taxon>Oscillatoriaceae</taxon>
        <taxon>Planktothricoides</taxon>
    </lineage>
</organism>
<protein>
    <submittedName>
        <fullName evidence="1">Uncharacterized protein</fullName>
    </submittedName>
</protein>
<gene>
    <name evidence="1" type="ORF">ABWT76_005316</name>
</gene>
<dbReference type="EMBL" id="CP159837">
    <property type="protein sequence ID" value="XCM36551.1"/>
    <property type="molecule type" value="Genomic_DNA"/>
</dbReference>
<name>A0AAU8JCL7_9CYAN</name>